<evidence type="ECO:0000256" key="1">
    <source>
        <dbReference type="SAM" id="Phobius"/>
    </source>
</evidence>
<gene>
    <name evidence="2" type="ORF">SAMN02983003_1896</name>
</gene>
<organism evidence="2 3">
    <name type="scientific">Devosia enhydra</name>
    <dbReference type="NCBI Taxonomy" id="665118"/>
    <lineage>
        <taxon>Bacteria</taxon>
        <taxon>Pseudomonadati</taxon>
        <taxon>Pseudomonadota</taxon>
        <taxon>Alphaproteobacteria</taxon>
        <taxon>Hyphomicrobiales</taxon>
        <taxon>Devosiaceae</taxon>
        <taxon>Devosia</taxon>
    </lineage>
</organism>
<sequence length="57" mass="5914">MKLNSPPVPVFIIALALAVIGFLHGLTTALAFIPIPAVWIVLVAFVLLAASCVSKAD</sequence>
<feature type="transmembrane region" description="Helical" evidence="1">
    <location>
        <begin position="32"/>
        <end position="53"/>
    </location>
</feature>
<name>A0A1K2HXA2_9HYPH</name>
<keyword evidence="3" id="KW-1185">Reference proteome</keyword>
<proteinExistence type="predicted"/>
<protein>
    <submittedName>
        <fullName evidence="2">Uncharacterized protein</fullName>
    </submittedName>
</protein>
<keyword evidence="1" id="KW-0812">Transmembrane</keyword>
<dbReference type="EMBL" id="FPKU01000002">
    <property type="protein sequence ID" value="SFZ84235.1"/>
    <property type="molecule type" value="Genomic_DNA"/>
</dbReference>
<dbReference type="Proteomes" id="UP000183447">
    <property type="component" value="Unassembled WGS sequence"/>
</dbReference>
<dbReference type="RefSeq" id="WP_177282480.1">
    <property type="nucleotide sequence ID" value="NZ_FPKU01000002.1"/>
</dbReference>
<feature type="transmembrane region" description="Helical" evidence="1">
    <location>
        <begin position="7"/>
        <end position="26"/>
    </location>
</feature>
<evidence type="ECO:0000313" key="2">
    <source>
        <dbReference type="EMBL" id="SFZ84235.1"/>
    </source>
</evidence>
<keyword evidence="1" id="KW-1133">Transmembrane helix</keyword>
<accession>A0A1K2HXA2</accession>
<keyword evidence="1" id="KW-0472">Membrane</keyword>
<dbReference type="AlphaFoldDB" id="A0A1K2HXA2"/>
<reference evidence="2 3" key="1">
    <citation type="submission" date="2016-11" db="EMBL/GenBank/DDBJ databases">
        <authorList>
            <person name="Jaros S."/>
            <person name="Januszkiewicz K."/>
            <person name="Wedrychowicz H."/>
        </authorList>
    </citation>
    <scope>NUCLEOTIDE SEQUENCE [LARGE SCALE GENOMIC DNA]</scope>
    <source>
        <strain evidence="2 3">ATCC 23634</strain>
    </source>
</reference>
<evidence type="ECO:0000313" key="3">
    <source>
        <dbReference type="Proteomes" id="UP000183447"/>
    </source>
</evidence>
<dbReference type="STRING" id="665118.SAMN02983003_1896"/>